<dbReference type="OrthoDB" id="1112297at2759"/>
<gene>
    <name evidence="1" type="ORF">H5410_021647</name>
</gene>
<accession>A0A9J5ZHT8</accession>
<comment type="caution">
    <text evidence="1">The sequence shown here is derived from an EMBL/GenBank/DDBJ whole genome shotgun (WGS) entry which is preliminary data.</text>
</comment>
<dbReference type="PANTHER" id="PTHR33116">
    <property type="entry name" value="REVERSE TRANSCRIPTASE ZINC-BINDING DOMAIN-CONTAINING PROTEIN-RELATED-RELATED"/>
    <property type="match status" value="1"/>
</dbReference>
<sequence length="365" mass="41945">MAFLKGRQIMDAALIANECIDSTQREKNKDILKDMGFDMKRHNEFGTTSAQSDSQFSLMALHRVYLLARTKMGIWYCTSTVRSSFLINGSPQNGFTTQKGIGQELDQRSQSKQWVTQLPVSLTSVLATVLGCNTDSLPTIYLGLPLGVKLKSYSIWQCVTERCELKALSDWKNQYLSFGGHLILINSDLDFMPTYAMAMFWFSMPLKVEKRLDRLRSDFFQQVNKASKTLNLVRWDIVILKKERRTRYQEFKGAGFNFEGTSFWRKSTTEKYDLLNEWSSNMGCPPQGVAIWRNIRDLWPAFSANIGIKVGNGSKVSFWKDTKIRHSPLKDQFPICFTIARDTNLTEAQRKEGEELEHTSKRESK</sequence>
<dbReference type="PANTHER" id="PTHR33116:SF85">
    <property type="entry name" value="REVERSE TRANSCRIPTASE ZINC-BINDING DOMAIN-CONTAINING PROTEIN"/>
    <property type="match status" value="1"/>
</dbReference>
<keyword evidence="2" id="KW-1185">Reference proteome</keyword>
<dbReference type="EMBL" id="JACXVP010000004">
    <property type="protein sequence ID" value="KAG5610366.1"/>
    <property type="molecule type" value="Genomic_DNA"/>
</dbReference>
<dbReference type="Proteomes" id="UP000824120">
    <property type="component" value="Chromosome 4"/>
</dbReference>
<organism evidence="1 2">
    <name type="scientific">Solanum commersonii</name>
    <name type="common">Commerson's wild potato</name>
    <name type="synonym">Commerson's nightshade</name>
    <dbReference type="NCBI Taxonomy" id="4109"/>
    <lineage>
        <taxon>Eukaryota</taxon>
        <taxon>Viridiplantae</taxon>
        <taxon>Streptophyta</taxon>
        <taxon>Embryophyta</taxon>
        <taxon>Tracheophyta</taxon>
        <taxon>Spermatophyta</taxon>
        <taxon>Magnoliopsida</taxon>
        <taxon>eudicotyledons</taxon>
        <taxon>Gunneridae</taxon>
        <taxon>Pentapetalae</taxon>
        <taxon>asterids</taxon>
        <taxon>lamiids</taxon>
        <taxon>Solanales</taxon>
        <taxon>Solanaceae</taxon>
        <taxon>Solanoideae</taxon>
        <taxon>Solaneae</taxon>
        <taxon>Solanum</taxon>
    </lineage>
</organism>
<dbReference type="AlphaFoldDB" id="A0A9J5ZHT8"/>
<evidence type="ECO:0000313" key="2">
    <source>
        <dbReference type="Proteomes" id="UP000824120"/>
    </source>
</evidence>
<proteinExistence type="predicted"/>
<evidence type="ECO:0000313" key="1">
    <source>
        <dbReference type="EMBL" id="KAG5610366.1"/>
    </source>
</evidence>
<reference evidence="1 2" key="1">
    <citation type="submission" date="2020-09" db="EMBL/GenBank/DDBJ databases">
        <title>De no assembly of potato wild relative species, Solanum commersonii.</title>
        <authorList>
            <person name="Cho K."/>
        </authorList>
    </citation>
    <scope>NUCLEOTIDE SEQUENCE [LARGE SCALE GENOMIC DNA]</scope>
    <source>
        <strain evidence="1">LZ3.2</strain>
        <tissue evidence="1">Leaf</tissue>
    </source>
</reference>
<name>A0A9J5ZHT8_SOLCO</name>
<protein>
    <submittedName>
        <fullName evidence="1">Uncharacterized protein</fullName>
    </submittedName>
</protein>